<dbReference type="Pfam" id="PF08637">
    <property type="entry name" value="NCA2"/>
    <property type="match status" value="1"/>
</dbReference>
<dbReference type="EMBL" id="BJWL01000001">
    <property type="protein sequence ID" value="GFY80505.1"/>
    <property type="molecule type" value="Genomic_DNA"/>
</dbReference>
<name>A0A7J0E1X9_9ERIC</name>
<evidence type="ECO:0000313" key="2">
    <source>
        <dbReference type="Proteomes" id="UP000585474"/>
    </source>
</evidence>
<accession>A0A7J0E1X9</accession>
<proteinExistence type="predicted"/>
<comment type="caution">
    <text evidence="1">The sequence shown here is derived from an EMBL/GenBank/DDBJ whole genome shotgun (WGS) entry which is preliminary data.</text>
</comment>
<sequence>MLLAFTEQTKGEKVPENASDQEMLETVMARYEKELTKPNQEFGWGRACSCFTYPGSEA</sequence>
<dbReference type="Proteomes" id="UP000585474">
    <property type="component" value="Unassembled WGS sequence"/>
</dbReference>
<gene>
    <name evidence="1" type="ORF">Acr_01g0003140</name>
</gene>
<reference evidence="1 2" key="1">
    <citation type="submission" date="2019-07" db="EMBL/GenBank/DDBJ databases">
        <title>De Novo Assembly of kiwifruit Actinidia rufa.</title>
        <authorList>
            <person name="Sugita-Konishi S."/>
            <person name="Sato K."/>
            <person name="Mori E."/>
            <person name="Abe Y."/>
            <person name="Kisaki G."/>
            <person name="Hamano K."/>
            <person name="Suezawa K."/>
            <person name="Otani M."/>
            <person name="Fukuda T."/>
            <person name="Manabe T."/>
            <person name="Gomi K."/>
            <person name="Tabuchi M."/>
            <person name="Akimitsu K."/>
            <person name="Kataoka I."/>
        </authorList>
    </citation>
    <scope>NUCLEOTIDE SEQUENCE [LARGE SCALE GENOMIC DNA]</scope>
    <source>
        <strain evidence="2">cv. Fuchu</strain>
    </source>
</reference>
<organism evidence="1 2">
    <name type="scientific">Actinidia rufa</name>
    <dbReference type="NCBI Taxonomy" id="165716"/>
    <lineage>
        <taxon>Eukaryota</taxon>
        <taxon>Viridiplantae</taxon>
        <taxon>Streptophyta</taxon>
        <taxon>Embryophyta</taxon>
        <taxon>Tracheophyta</taxon>
        <taxon>Spermatophyta</taxon>
        <taxon>Magnoliopsida</taxon>
        <taxon>eudicotyledons</taxon>
        <taxon>Gunneridae</taxon>
        <taxon>Pentapetalae</taxon>
        <taxon>asterids</taxon>
        <taxon>Ericales</taxon>
        <taxon>Actinidiaceae</taxon>
        <taxon>Actinidia</taxon>
    </lineage>
</organism>
<dbReference type="OrthoDB" id="413313at2759"/>
<dbReference type="InterPro" id="IPR013946">
    <property type="entry name" value="NCA2-like"/>
</dbReference>
<keyword evidence="2" id="KW-1185">Reference proteome</keyword>
<protein>
    <submittedName>
        <fullName evidence="1">Dgd1 suppressor 1</fullName>
    </submittedName>
</protein>
<evidence type="ECO:0000313" key="1">
    <source>
        <dbReference type="EMBL" id="GFY80505.1"/>
    </source>
</evidence>
<dbReference type="AlphaFoldDB" id="A0A7J0E1X9"/>